<dbReference type="InterPro" id="IPR004155">
    <property type="entry name" value="PBS_lyase_HEAT"/>
</dbReference>
<evidence type="ECO:0008006" key="3">
    <source>
        <dbReference type="Google" id="ProtNLM"/>
    </source>
</evidence>
<proteinExistence type="predicted"/>
<dbReference type="AlphaFoldDB" id="A0A1F4SDR1"/>
<gene>
    <name evidence="1" type="ORF">A2310_01930</name>
</gene>
<comment type="caution">
    <text evidence="1">The sequence shown here is derived from an EMBL/GenBank/DDBJ whole genome shotgun (WGS) entry which is preliminary data.</text>
</comment>
<dbReference type="STRING" id="1802579.A2310_01930"/>
<name>A0A1F4SDR1_UNCSA</name>
<organism evidence="1 2">
    <name type="scientific">candidate division WOR-1 bacterium RIFOXYB2_FULL_37_13</name>
    <dbReference type="NCBI Taxonomy" id="1802579"/>
    <lineage>
        <taxon>Bacteria</taxon>
        <taxon>Bacillati</taxon>
        <taxon>Saganbacteria</taxon>
    </lineage>
</organism>
<accession>A0A1F4SDR1</accession>
<reference evidence="1 2" key="1">
    <citation type="journal article" date="2016" name="Nat. Commun.">
        <title>Thousands of microbial genomes shed light on interconnected biogeochemical processes in an aquifer system.</title>
        <authorList>
            <person name="Anantharaman K."/>
            <person name="Brown C.T."/>
            <person name="Hug L.A."/>
            <person name="Sharon I."/>
            <person name="Castelle C.J."/>
            <person name="Probst A.J."/>
            <person name="Thomas B.C."/>
            <person name="Singh A."/>
            <person name="Wilkins M.J."/>
            <person name="Karaoz U."/>
            <person name="Brodie E.L."/>
            <person name="Williams K.H."/>
            <person name="Hubbard S.S."/>
            <person name="Banfield J.F."/>
        </authorList>
    </citation>
    <scope>NUCLEOTIDE SEQUENCE [LARGE SCALE GENOMIC DNA]</scope>
</reference>
<dbReference type="Gene3D" id="1.25.10.10">
    <property type="entry name" value="Leucine-rich Repeat Variant"/>
    <property type="match status" value="1"/>
</dbReference>
<evidence type="ECO:0000313" key="1">
    <source>
        <dbReference type="EMBL" id="OGC18549.1"/>
    </source>
</evidence>
<dbReference type="Pfam" id="PF03130">
    <property type="entry name" value="HEAT_PBS"/>
    <property type="match status" value="1"/>
</dbReference>
<protein>
    <recommendedName>
        <fullName evidence="3">HEAT repeat domain-containing protein</fullName>
    </recommendedName>
</protein>
<evidence type="ECO:0000313" key="2">
    <source>
        <dbReference type="Proteomes" id="UP000178417"/>
    </source>
</evidence>
<sequence>MLNIARLCSPAPYSQTISFPLLARIAKEGNGSALPARRMQSALSITSFPLHEESLQNILSKKAPKKNEQLAAIVALGYIGKSSKSVGILSNVLIYEPSDEQLLIAAAWALKEIGTKEALHFLDVIKRGGSFLPEAAAARLVCNESEKAKEIIEEIIIGKNS</sequence>
<dbReference type="InterPro" id="IPR011989">
    <property type="entry name" value="ARM-like"/>
</dbReference>
<dbReference type="Proteomes" id="UP000178417">
    <property type="component" value="Unassembled WGS sequence"/>
</dbReference>
<dbReference type="EMBL" id="MEUB01000071">
    <property type="protein sequence ID" value="OGC18549.1"/>
    <property type="molecule type" value="Genomic_DNA"/>
</dbReference>